<feature type="region of interest" description="Disordered" evidence="1">
    <location>
        <begin position="193"/>
        <end position="247"/>
    </location>
</feature>
<reference evidence="4" key="1">
    <citation type="journal article" date="2019" name="Int. J. Syst. Evol. Microbiol.">
        <title>The Global Catalogue of Microorganisms (GCM) 10K type strain sequencing project: providing services to taxonomists for standard genome sequencing and annotation.</title>
        <authorList>
            <consortium name="The Broad Institute Genomics Platform"/>
            <consortium name="The Broad Institute Genome Sequencing Center for Infectious Disease"/>
            <person name="Wu L."/>
            <person name="Ma J."/>
        </authorList>
    </citation>
    <scope>NUCLEOTIDE SEQUENCE [LARGE SCALE GENOMIC DNA]</scope>
    <source>
        <strain evidence="4">CGMCC 4.7683</strain>
    </source>
</reference>
<feature type="region of interest" description="Disordered" evidence="1">
    <location>
        <begin position="355"/>
        <end position="386"/>
    </location>
</feature>
<proteinExistence type="predicted"/>
<gene>
    <name evidence="3" type="ORF">GCM10017790_48760</name>
</gene>
<feature type="transmembrane region" description="Helical" evidence="2">
    <location>
        <begin position="67"/>
        <end position="89"/>
    </location>
</feature>
<organism evidence="3 4">
    <name type="scientific">Amycolatopsis oliviviridis</name>
    <dbReference type="NCBI Taxonomy" id="1471590"/>
    <lineage>
        <taxon>Bacteria</taxon>
        <taxon>Bacillati</taxon>
        <taxon>Actinomycetota</taxon>
        <taxon>Actinomycetes</taxon>
        <taxon>Pseudonocardiales</taxon>
        <taxon>Pseudonocardiaceae</taxon>
        <taxon>Amycolatopsis</taxon>
    </lineage>
</organism>
<protein>
    <recommendedName>
        <fullName evidence="5">CU044_5270 family protein</fullName>
    </recommendedName>
</protein>
<sequence>MHGDSIRKVWSEAELDEALADLHSGPETRQDELARARATLLRAAGEPEAEFPVTAPPAKKRTGAWRWIAAAAAAALVSGGGIVATNAFIGGTGQDPAAPATVASDDDVLKYLRGADVPLADGQYRLLTESVWTTRFGKRSGVVYQTHEILERWFPSARDRGTRTRFTRTGEIRWIKGNYEMAKSHGDLIPGATIETGWEGSWGPPTPQTTSSPMAPPLSTTTTPNVPEPPVSTRRNPPGSGWTNPSKEFLAELPADPTKLLDRLRHDNRSGQRLDEANTAPEIFEMVFGALRLGHGFGDLRVALCKALARVPGVTVDTSVTTPDNRPGVSFSITLPDRTRTFVVDLATAQVVRNRATPNPAEPGGPETASFDTAMSVVVTDDGGPP</sequence>
<keyword evidence="4" id="KW-1185">Reference proteome</keyword>
<evidence type="ECO:0000313" key="3">
    <source>
        <dbReference type="EMBL" id="GHH24454.1"/>
    </source>
</evidence>
<evidence type="ECO:0008006" key="5">
    <source>
        <dbReference type="Google" id="ProtNLM"/>
    </source>
</evidence>
<evidence type="ECO:0000313" key="4">
    <source>
        <dbReference type="Proteomes" id="UP000635387"/>
    </source>
</evidence>
<keyword evidence="2" id="KW-0472">Membrane</keyword>
<keyword evidence="2" id="KW-0812">Transmembrane</keyword>
<dbReference type="Proteomes" id="UP000635387">
    <property type="component" value="Unassembled WGS sequence"/>
</dbReference>
<dbReference type="NCBIfam" id="NF038083">
    <property type="entry name" value="CU044_5270_fam"/>
    <property type="match status" value="1"/>
</dbReference>
<dbReference type="EMBL" id="BNAY01000005">
    <property type="protein sequence ID" value="GHH24454.1"/>
    <property type="molecule type" value="Genomic_DNA"/>
</dbReference>
<keyword evidence="2" id="KW-1133">Transmembrane helix</keyword>
<evidence type="ECO:0000256" key="1">
    <source>
        <dbReference type="SAM" id="MobiDB-lite"/>
    </source>
</evidence>
<evidence type="ECO:0000256" key="2">
    <source>
        <dbReference type="SAM" id="Phobius"/>
    </source>
</evidence>
<comment type="caution">
    <text evidence="3">The sequence shown here is derived from an EMBL/GenBank/DDBJ whole genome shotgun (WGS) entry which is preliminary data.</text>
</comment>
<name>A0ABQ3M1G1_9PSEU</name>
<accession>A0ABQ3M1G1</accession>
<dbReference type="InterPro" id="IPR047789">
    <property type="entry name" value="CU044_5270-like"/>
</dbReference>